<organism evidence="2 3">
    <name type="scientific">Cochliobolus sativus (strain ND90Pr / ATCC 201652)</name>
    <name type="common">Common root rot and spot blotch fungus</name>
    <name type="synonym">Bipolaris sorokiniana</name>
    <dbReference type="NCBI Taxonomy" id="665912"/>
    <lineage>
        <taxon>Eukaryota</taxon>
        <taxon>Fungi</taxon>
        <taxon>Dikarya</taxon>
        <taxon>Ascomycota</taxon>
        <taxon>Pezizomycotina</taxon>
        <taxon>Dothideomycetes</taxon>
        <taxon>Pleosporomycetidae</taxon>
        <taxon>Pleosporales</taxon>
        <taxon>Pleosporineae</taxon>
        <taxon>Pleosporaceae</taxon>
        <taxon>Bipolaris</taxon>
    </lineage>
</organism>
<evidence type="ECO:0000256" key="1">
    <source>
        <dbReference type="SAM" id="MobiDB-lite"/>
    </source>
</evidence>
<keyword evidence="3" id="KW-1185">Reference proteome</keyword>
<gene>
    <name evidence="2" type="ORF">COCSADRAFT_35506</name>
</gene>
<feature type="region of interest" description="Disordered" evidence="1">
    <location>
        <begin position="1"/>
        <end position="31"/>
    </location>
</feature>
<dbReference type="RefSeq" id="XP_007698329.1">
    <property type="nucleotide sequence ID" value="XM_007700139.1"/>
</dbReference>
<name>M2ST45_COCSN</name>
<dbReference type="EMBL" id="KB445641">
    <property type="protein sequence ID" value="EMD65460.1"/>
    <property type="molecule type" value="Genomic_DNA"/>
</dbReference>
<dbReference type="KEGG" id="bsc:COCSADRAFT_35506"/>
<reference evidence="3" key="2">
    <citation type="journal article" date="2013" name="PLoS Genet.">
        <title>Comparative genome structure, secondary metabolite, and effector coding capacity across Cochliobolus pathogens.</title>
        <authorList>
            <person name="Condon B.J."/>
            <person name="Leng Y."/>
            <person name="Wu D."/>
            <person name="Bushley K.E."/>
            <person name="Ohm R.A."/>
            <person name="Otillar R."/>
            <person name="Martin J."/>
            <person name="Schackwitz W."/>
            <person name="Grimwood J."/>
            <person name="MohdZainudin N."/>
            <person name="Xue C."/>
            <person name="Wang R."/>
            <person name="Manning V.A."/>
            <person name="Dhillon B."/>
            <person name="Tu Z.J."/>
            <person name="Steffenson B.J."/>
            <person name="Salamov A."/>
            <person name="Sun H."/>
            <person name="Lowry S."/>
            <person name="LaButti K."/>
            <person name="Han J."/>
            <person name="Copeland A."/>
            <person name="Lindquist E."/>
            <person name="Barry K."/>
            <person name="Schmutz J."/>
            <person name="Baker S.E."/>
            <person name="Ciuffetti L.M."/>
            <person name="Grigoriev I.V."/>
            <person name="Zhong S."/>
            <person name="Turgeon B.G."/>
        </authorList>
    </citation>
    <scope>NUCLEOTIDE SEQUENCE [LARGE SCALE GENOMIC DNA]</scope>
    <source>
        <strain evidence="3">ND90Pr / ATCC 201652</strain>
    </source>
</reference>
<dbReference type="Proteomes" id="UP000016934">
    <property type="component" value="Unassembled WGS sequence"/>
</dbReference>
<accession>M2ST45</accession>
<dbReference type="HOGENOM" id="CLU_2885634_0_0_1"/>
<evidence type="ECO:0000313" key="3">
    <source>
        <dbReference type="Proteomes" id="UP000016934"/>
    </source>
</evidence>
<dbReference type="AlphaFoldDB" id="M2ST45"/>
<protein>
    <submittedName>
        <fullName evidence="2">Uncharacterized protein</fullName>
    </submittedName>
</protein>
<reference evidence="2 3" key="1">
    <citation type="journal article" date="2012" name="PLoS Pathog.">
        <title>Diverse lifestyles and strategies of plant pathogenesis encoded in the genomes of eighteen Dothideomycetes fungi.</title>
        <authorList>
            <person name="Ohm R.A."/>
            <person name="Feau N."/>
            <person name="Henrissat B."/>
            <person name="Schoch C.L."/>
            <person name="Horwitz B.A."/>
            <person name="Barry K.W."/>
            <person name="Condon B.J."/>
            <person name="Copeland A.C."/>
            <person name="Dhillon B."/>
            <person name="Glaser F."/>
            <person name="Hesse C.N."/>
            <person name="Kosti I."/>
            <person name="LaButti K."/>
            <person name="Lindquist E.A."/>
            <person name="Lucas S."/>
            <person name="Salamov A.A."/>
            <person name="Bradshaw R.E."/>
            <person name="Ciuffetti L."/>
            <person name="Hamelin R.C."/>
            <person name="Kema G.H.J."/>
            <person name="Lawrence C."/>
            <person name="Scott J.A."/>
            <person name="Spatafora J.W."/>
            <person name="Turgeon B.G."/>
            <person name="de Wit P.J.G.M."/>
            <person name="Zhong S."/>
            <person name="Goodwin S.B."/>
            <person name="Grigoriev I.V."/>
        </authorList>
    </citation>
    <scope>NUCLEOTIDE SEQUENCE [LARGE SCALE GENOMIC DNA]</scope>
    <source>
        <strain evidence="3">ND90Pr / ATCC 201652</strain>
    </source>
</reference>
<sequence>MQINNNTHAAYINNPNTRNPFPTKSPKDNKKKRCMPKYELCECFFFPRPYKKKKDNNKEQTPV</sequence>
<proteinExistence type="predicted"/>
<feature type="compositionally biased region" description="Polar residues" evidence="1">
    <location>
        <begin position="1"/>
        <end position="22"/>
    </location>
</feature>
<dbReference type="GeneID" id="19138335"/>
<evidence type="ECO:0000313" key="2">
    <source>
        <dbReference type="EMBL" id="EMD65460.1"/>
    </source>
</evidence>